<keyword evidence="1" id="KW-0238">DNA-binding</keyword>
<dbReference type="EMBL" id="JACDXP010000013">
    <property type="protein sequence ID" value="KAF6515873.1"/>
    <property type="molecule type" value="Genomic_DNA"/>
</dbReference>
<evidence type="ECO:0000313" key="4">
    <source>
        <dbReference type="EMBL" id="KAF6515873.1"/>
    </source>
</evidence>
<gene>
    <name evidence="4" type="ORF">HZS61_004614</name>
</gene>
<comment type="caution">
    <text evidence="4">The sequence shown here is derived from an EMBL/GenBank/DDBJ whole genome shotgun (WGS) entry which is preliminary data.</text>
</comment>
<feature type="compositionally biased region" description="Polar residues" evidence="2">
    <location>
        <begin position="736"/>
        <end position="749"/>
    </location>
</feature>
<feature type="region of interest" description="Disordered" evidence="2">
    <location>
        <begin position="733"/>
        <end position="754"/>
    </location>
</feature>
<feature type="compositionally biased region" description="Basic and acidic residues" evidence="2">
    <location>
        <begin position="453"/>
        <end position="466"/>
    </location>
</feature>
<dbReference type="PROSITE" id="PS51253">
    <property type="entry name" value="HTH_CENPB"/>
    <property type="match status" value="1"/>
</dbReference>
<dbReference type="PANTHER" id="PTHR19303">
    <property type="entry name" value="TRANSPOSON"/>
    <property type="match status" value="1"/>
</dbReference>
<reference evidence="4 5" key="1">
    <citation type="journal article" date="2020" name="bioRxiv">
        <title>A chromosome-scale genome assembly for the Fusarium oxysporum strain Fo5176 to establish a model Arabidopsis-fungal pathosystem.</title>
        <authorList>
            <person name="Fokkens L."/>
            <person name="Guo L."/>
            <person name="Dora S."/>
            <person name="Wang B."/>
            <person name="Ye K."/>
            <person name="Sanchez-Rodriguez C."/>
            <person name="Croll D."/>
        </authorList>
    </citation>
    <scope>NUCLEOTIDE SEQUENCE [LARGE SCALE GENOMIC DNA]</scope>
    <source>
        <strain evidence="4 5">Fo5176</strain>
    </source>
</reference>
<name>A0A8H6GD82_FUSOX</name>
<dbReference type="PANTHER" id="PTHR19303:SF74">
    <property type="entry name" value="POGO TRANSPOSABLE ELEMENT WITH KRAB DOMAIN"/>
    <property type="match status" value="1"/>
</dbReference>
<feature type="compositionally biased region" description="Polar residues" evidence="2">
    <location>
        <begin position="1222"/>
        <end position="1237"/>
    </location>
</feature>
<proteinExistence type="predicted"/>
<evidence type="ECO:0000256" key="1">
    <source>
        <dbReference type="ARBA" id="ARBA00023125"/>
    </source>
</evidence>
<feature type="region of interest" description="Disordered" evidence="2">
    <location>
        <begin position="1179"/>
        <end position="1237"/>
    </location>
</feature>
<dbReference type="Pfam" id="PF03184">
    <property type="entry name" value="DDE_1"/>
    <property type="match status" value="1"/>
</dbReference>
<feature type="compositionally biased region" description="Polar residues" evidence="2">
    <location>
        <begin position="1179"/>
        <end position="1191"/>
    </location>
</feature>
<dbReference type="GO" id="GO:0005634">
    <property type="term" value="C:nucleus"/>
    <property type="evidence" value="ECO:0007669"/>
    <property type="project" value="TreeGrafter"/>
</dbReference>
<organism evidence="4 5">
    <name type="scientific">Fusarium oxysporum f. sp. conglutinans</name>
    <dbReference type="NCBI Taxonomy" id="100902"/>
    <lineage>
        <taxon>Eukaryota</taxon>
        <taxon>Fungi</taxon>
        <taxon>Dikarya</taxon>
        <taxon>Ascomycota</taxon>
        <taxon>Pezizomycotina</taxon>
        <taxon>Sordariomycetes</taxon>
        <taxon>Hypocreomycetidae</taxon>
        <taxon>Hypocreales</taxon>
        <taxon>Nectriaceae</taxon>
        <taxon>Fusarium</taxon>
        <taxon>Fusarium oxysporum species complex</taxon>
    </lineage>
</organism>
<feature type="compositionally biased region" description="Acidic residues" evidence="2">
    <location>
        <begin position="624"/>
        <end position="651"/>
    </location>
</feature>
<accession>A0A8H6GD82</accession>
<dbReference type="Pfam" id="PF03221">
    <property type="entry name" value="HTH_Tnp_Tc5"/>
    <property type="match status" value="1"/>
</dbReference>
<dbReference type="Proteomes" id="UP000593570">
    <property type="component" value="Unassembled WGS sequence"/>
</dbReference>
<dbReference type="GO" id="GO:0003677">
    <property type="term" value="F:DNA binding"/>
    <property type="evidence" value="ECO:0007669"/>
    <property type="project" value="UniProtKB-KW"/>
</dbReference>
<feature type="region of interest" description="Disordered" evidence="2">
    <location>
        <begin position="624"/>
        <end position="653"/>
    </location>
</feature>
<dbReference type="InterPro" id="IPR050863">
    <property type="entry name" value="CenT-Element_Derived"/>
</dbReference>
<dbReference type="InterPro" id="IPR004875">
    <property type="entry name" value="DDE_SF_endonuclease_dom"/>
</dbReference>
<feature type="region of interest" description="Disordered" evidence="2">
    <location>
        <begin position="430"/>
        <end position="470"/>
    </location>
</feature>
<evidence type="ECO:0000313" key="5">
    <source>
        <dbReference type="Proteomes" id="UP000593570"/>
    </source>
</evidence>
<sequence>MTSESPELAPSAQQIYINPETGLPRISRFTDYNIEERTIAAKALYLEGFYPSMRAAAQAWKVNYKRLRSRINGHHPVRDNGGNRTLFSKEEEKAILAWCWRRVTQGHHIQQRTLRQYANSLLKATHREPHASRFWARRFLRRYREVFHRRKSRTLAANRKAMADRANVEEWFAKWTEFFEGNDINFDNVWNFDETGFIIGYLMNGIMIWTFLDIDSPLLTDAHTTISMTIVESISATGGIIAPFVIMPGVQIPSRWVDNDLDEQATIVTTPKGYIDDIAAQDFFDHFERLTRPQNTSDLRVILYDGCESHFTKELYQKALDANIILYPFPPHLTHILQPLDVGLFSTYKHWHQEALLREIADGATDFNKADFMFHLQEIRRKATKKSTIISSWAKSGIYPLDPSVVINKMVNPLSSVSLEVAERDLPGYITPGLSSNHSSDFRDDSNEEEVGESSRDIHQNTHRNEGIPMMPSTPPTVIWNNVNTPQLNLRQIKQYEGYVALRIESSISSGVPLTPSVLRVNEKVRKAHTTLALNGITATQEMRRLKEKSLRRSERDEGTIIIANYGPITVYDARLRVAKDQHNRRANQDAELRRYYAKEVRDEAVYLRRWLFSRGKQKALSVDDDELDIDESEDDEEIEEEEEEEDDDDDISVKDTIEVSLSTCTKPSIQLALQKQLTDYYDRLRELQLNHDRTIGQQQERYKEILDAAMKQLCDKLNTVIGPCKTLKPFPKVANPQSNQGQIISSSDSPERRNPVFNADTQTDLEQSVIYVCVHDEAQCLDSVPSRRKRRHTSGVQARGRPDKMMKKQTLENQGWPDKVRPCDNGRKRQRKSAVEGVKLVCGQVCLVFQKKLKQWLAALVLPNNFNEAGVAATIASLDLTKEVAECWEHMREMDGFRWRQGHNETEPVVAERQVAIVYFEGPEFPEKCRTDWVPIGELHKYDPGVHSSLIPHSKTVQKFLNGQLGAQSSTEAKRVKLGITNEADTQKQRTSYVSATACEMISRDDCPVKGKLEDSADVGESQITPAPSLHTDVPAMNLQKKDWLNFESGKRDSSNGRIVGSHKDIGVVQVGVDDLIQPNTILGSGLLATTDGCWAAYRPGQQQTAGHALVAMSSTSGPLPSMQPLLSPVPTLRSARVARSGHVMGRATGREAITESVKLPGVLQMLHGDAPVSLSSGWRQNSTLNTRPLQPQRLLSGPDSSIPSLSETGLRWALTPPVTSPETNHLPPNSRRTQQ</sequence>
<dbReference type="InterPro" id="IPR006600">
    <property type="entry name" value="HTH_CenpB_DNA-bd_dom"/>
</dbReference>
<feature type="domain" description="HTH CENPB-type" evidence="3">
    <location>
        <begin position="79"/>
        <end position="149"/>
    </location>
</feature>
<evidence type="ECO:0000256" key="2">
    <source>
        <dbReference type="SAM" id="MobiDB-lite"/>
    </source>
</evidence>
<dbReference type="AlphaFoldDB" id="A0A8H6GD82"/>
<feature type="compositionally biased region" description="Polar residues" evidence="2">
    <location>
        <begin position="1200"/>
        <end position="1209"/>
    </location>
</feature>
<evidence type="ECO:0000259" key="3">
    <source>
        <dbReference type="PROSITE" id="PS51253"/>
    </source>
</evidence>
<protein>
    <recommendedName>
        <fullName evidence="3">HTH CENPB-type domain-containing protein</fullName>
    </recommendedName>
</protein>